<protein>
    <submittedName>
        <fullName evidence="1">Uncharacterized protein</fullName>
    </submittedName>
</protein>
<evidence type="ECO:0000313" key="2">
    <source>
        <dbReference type="Proteomes" id="UP000485058"/>
    </source>
</evidence>
<comment type="caution">
    <text evidence="1">The sequence shown here is derived from an EMBL/GenBank/DDBJ whole genome shotgun (WGS) entry which is preliminary data.</text>
</comment>
<dbReference type="AlphaFoldDB" id="A0A699Z293"/>
<organism evidence="1 2">
    <name type="scientific">Haematococcus lacustris</name>
    <name type="common">Green alga</name>
    <name type="synonym">Haematococcus pluvialis</name>
    <dbReference type="NCBI Taxonomy" id="44745"/>
    <lineage>
        <taxon>Eukaryota</taxon>
        <taxon>Viridiplantae</taxon>
        <taxon>Chlorophyta</taxon>
        <taxon>core chlorophytes</taxon>
        <taxon>Chlorophyceae</taxon>
        <taxon>CS clade</taxon>
        <taxon>Chlamydomonadales</taxon>
        <taxon>Haematococcaceae</taxon>
        <taxon>Haematococcus</taxon>
    </lineage>
</organism>
<accession>A0A699Z293</accession>
<name>A0A699Z293_HAELA</name>
<dbReference type="EMBL" id="BLLF01000630">
    <property type="protein sequence ID" value="GFH13588.1"/>
    <property type="molecule type" value="Genomic_DNA"/>
</dbReference>
<proteinExistence type="predicted"/>
<gene>
    <name evidence="1" type="ORF">HaLaN_09508</name>
</gene>
<sequence length="166" mass="18660">MALAQSFHHIVVSGVVVLGDMFRQTCPHSINSSYSTARLDCMGEYYVNREDTDEDGNAKPWLQRSDDDTAYRHYKELKAAEPPHPLIERVANRANKVLTKWELGYCTGTPPMRNDGTWEKLDELPGCNGTPPMVYGVVWNPWSTAVRSSPAAPWPSTLSLHCSRTH</sequence>
<evidence type="ECO:0000313" key="1">
    <source>
        <dbReference type="EMBL" id="GFH13588.1"/>
    </source>
</evidence>
<dbReference type="Proteomes" id="UP000485058">
    <property type="component" value="Unassembled WGS sequence"/>
</dbReference>
<keyword evidence="2" id="KW-1185">Reference proteome</keyword>
<reference evidence="1 2" key="1">
    <citation type="submission" date="2020-02" db="EMBL/GenBank/DDBJ databases">
        <title>Draft genome sequence of Haematococcus lacustris strain NIES-144.</title>
        <authorList>
            <person name="Morimoto D."/>
            <person name="Nakagawa S."/>
            <person name="Yoshida T."/>
            <person name="Sawayama S."/>
        </authorList>
    </citation>
    <scope>NUCLEOTIDE SEQUENCE [LARGE SCALE GENOMIC DNA]</scope>
    <source>
        <strain evidence="1 2">NIES-144</strain>
    </source>
</reference>